<proteinExistence type="predicted"/>
<keyword evidence="3" id="KW-1185">Reference proteome</keyword>
<feature type="compositionally biased region" description="Polar residues" evidence="1">
    <location>
        <begin position="1"/>
        <end position="14"/>
    </location>
</feature>
<feature type="compositionally biased region" description="Basic residues" evidence="1">
    <location>
        <begin position="897"/>
        <end position="911"/>
    </location>
</feature>
<reference evidence="2 3" key="1">
    <citation type="submission" date="2019-05" db="EMBL/GenBank/DDBJ databases">
        <title>Emergence of the Ug99 lineage of the wheat stem rust pathogen through somatic hybridization.</title>
        <authorList>
            <person name="Li F."/>
            <person name="Upadhyaya N.M."/>
            <person name="Sperschneider J."/>
            <person name="Matny O."/>
            <person name="Nguyen-Phuc H."/>
            <person name="Mago R."/>
            <person name="Raley C."/>
            <person name="Miller M.E."/>
            <person name="Silverstein K.A.T."/>
            <person name="Henningsen E."/>
            <person name="Hirsch C.D."/>
            <person name="Visser B."/>
            <person name="Pretorius Z.A."/>
            <person name="Steffenson B.J."/>
            <person name="Schwessinger B."/>
            <person name="Dodds P.N."/>
            <person name="Figueroa M."/>
        </authorList>
    </citation>
    <scope>NUCLEOTIDE SEQUENCE [LARGE SCALE GENOMIC DNA]</scope>
    <source>
        <strain evidence="2">21-0</strain>
    </source>
</reference>
<feature type="region of interest" description="Disordered" evidence="1">
    <location>
        <begin position="322"/>
        <end position="378"/>
    </location>
</feature>
<dbReference type="OrthoDB" id="2511178at2759"/>
<feature type="region of interest" description="Disordered" evidence="1">
    <location>
        <begin position="895"/>
        <end position="925"/>
    </location>
</feature>
<sequence length="925" mass="102465">MSPSTRSGKTYSEASSVTSSRRSSTTSNIRERKSKPRSSAQRDGDPLEARQINPTVEGHLKPSSVKGNKPNVENNLAEAVQLTSQEESLINDSQEIAGENGRKTIGIISPVETTHEAYLNPTIIREGQEETSDLGGHTNVDTVKKTSAVYRRPAENDPTTGAQLPSSANPQDQSIPIVGRAGRRPTGGSRPKQRSGSFDGYRTNESVYSSDDSLEIFNQTLTTDNFRTECGRGPGLQDLSTTISHVRNGEESKPARQRNESADRVPALVPQHIEEVNLAVRPIGQQRLEPVQGGEIGQAPSETRRPLAADGQRISTLRELHLLQQPTREKTSRDGPQQARQDTETRYLVARDNGGGQSLTTGQSPDTGRVTQGGGSLQALQKGVDLQLKSRRIIPDSSPEPSVNLSSDLSTISSGSETEPDSSEPEKIVPPKNGSLISSKAWTPINTSGKPRTKKKKKNLPSETESIRYPEWTPEVSTYLNKPKKNKSKPRNKKTKEMEGTSRSNSNKETSNAESNQDENQERRQSPENEPDLLDYSEEMTRDTSSAPQQPSVFASLGSSLPSIAETAMRRPAAEVSQSERGISPALINSRATSLALETMSNRSTPVPRPIDRLTFPVNMNTEMGRPVSTPIPRRNHPTQFPVLEQPLAPQEEDTIMDNPELETVINLFNEQWNMFVQARENQNPRLMRVALIQAISSQEEIRVLAGGAEMLRICENWIAREELADLERSQLAQQNQQATRLAITQTPHEHTISPSPAPQHRSTRQSSDVTFLGAGPLQQGSNPTPPPPPPSTRPPSAIVRQNPAQQMQPYHQQTHPQYREGVYYQQQPQQETIVQNYAPQTRVVPNYAPQPPHHPPQQRSWRGSGRNWRRPQDQTSRLLEVGDYLMRAERIAGRVFRTRGRGRARGRGRRPPPQQEGPPAPNHQ</sequence>
<feature type="compositionally biased region" description="Acidic residues" evidence="1">
    <location>
        <begin position="529"/>
        <end position="538"/>
    </location>
</feature>
<feature type="region of interest" description="Disordered" evidence="1">
    <location>
        <begin position="129"/>
        <end position="206"/>
    </location>
</feature>
<feature type="compositionally biased region" description="Polar residues" evidence="1">
    <location>
        <begin position="501"/>
        <end position="515"/>
    </location>
</feature>
<feature type="compositionally biased region" description="Polar residues" evidence="1">
    <location>
        <begin position="435"/>
        <end position="450"/>
    </location>
</feature>
<evidence type="ECO:0000313" key="3">
    <source>
        <dbReference type="Proteomes" id="UP000324748"/>
    </source>
</evidence>
<feature type="compositionally biased region" description="Pro residues" evidence="1">
    <location>
        <begin position="784"/>
        <end position="794"/>
    </location>
</feature>
<feature type="region of interest" description="Disordered" evidence="1">
    <location>
        <begin position="229"/>
        <end position="267"/>
    </location>
</feature>
<feature type="compositionally biased region" description="Low complexity" evidence="1">
    <location>
        <begin position="402"/>
        <end position="416"/>
    </location>
</feature>
<dbReference type="AlphaFoldDB" id="A0A5B0M3V6"/>
<evidence type="ECO:0000256" key="1">
    <source>
        <dbReference type="SAM" id="MobiDB-lite"/>
    </source>
</evidence>
<dbReference type="EMBL" id="VSWC01000171">
    <property type="protein sequence ID" value="KAA1070650.1"/>
    <property type="molecule type" value="Genomic_DNA"/>
</dbReference>
<feature type="compositionally biased region" description="Low complexity" evidence="1">
    <location>
        <begin position="15"/>
        <end position="27"/>
    </location>
</feature>
<feature type="compositionally biased region" description="Polar residues" evidence="1">
    <location>
        <begin position="543"/>
        <end position="556"/>
    </location>
</feature>
<name>A0A5B0M3V6_PUCGR</name>
<comment type="caution">
    <text evidence="2">The sequence shown here is derived from an EMBL/GenBank/DDBJ whole genome shotgun (WGS) entry which is preliminary data.</text>
</comment>
<feature type="compositionally biased region" description="Pro residues" evidence="1">
    <location>
        <begin position="912"/>
        <end position="925"/>
    </location>
</feature>
<protein>
    <submittedName>
        <fullName evidence="2">Uncharacterized protein</fullName>
    </submittedName>
</protein>
<feature type="region of interest" description="Disordered" evidence="1">
    <location>
        <begin position="392"/>
        <end position="556"/>
    </location>
</feature>
<feature type="region of interest" description="Disordered" evidence="1">
    <location>
        <begin position="748"/>
        <end position="799"/>
    </location>
</feature>
<feature type="region of interest" description="Disordered" evidence="1">
    <location>
        <begin position="1"/>
        <end position="72"/>
    </location>
</feature>
<feature type="compositionally biased region" description="Basic and acidic residues" evidence="1">
    <location>
        <begin position="247"/>
        <end position="263"/>
    </location>
</feature>
<accession>A0A5B0M3V6</accession>
<organism evidence="2 3">
    <name type="scientific">Puccinia graminis f. sp. tritici</name>
    <dbReference type="NCBI Taxonomy" id="56615"/>
    <lineage>
        <taxon>Eukaryota</taxon>
        <taxon>Fungi</taxon>
        <taxon>Dikarya</taxon>
        <taxon>Basidiomycota</taxon>
        <taxon>Pucciniomycotina</taxon>
        <taxon>Pucciniomycetes</taxon>
        <taxon>Pucciniales</taxon>
        <taxon>Pucciniaceae</taxon>
        <taxon>Puccinia</taxon>
    </lineage>
</organism>
<evidence type="ECO:0000313" key="2">
    <source>
        <dbReference type="EMBL" id="KAA1070650.1"/>
    </source>
</evidence>
<feature type="compositionally biased region" description="Low complexity" evidence="1">
    <location>
        <begin position="858"/>
        <end position="867"/>
    </location>
</feature>
<gene>
    <name evidence="2" type="ORF">PGT21_019750</name>
</gene>
<dbReference type="Proteomes" id="UP000324748">
    <property type="component" value="Unassembled WGS sequence"/>
</dbReference>
<feature type="region of interest" description="Disordered" evidence="1">
    <location>
        <begin position="844"/>
        <end position="875"/>
    </location>
</feature>
<feature type="region of interest" description="Disordered" evidence="1">
    <location>
        <begin position="289"/>
        <end position="308"/>
    </location>
</feature>
<feature type="compositionally biased region" description="Basic and acidic residues" evidence="1">
    <location>
        <begin position="322"/>
        <end position="333"/>
    </location>
</feature>
<feature type="compositionally biased region" description="Polar residues" evidence="1">
    <location>
        <begin position="157"/>
        <end position="174"/>
    </location>
</feature>
<feature type="compositionally biased region" description="Polar residues" evidence="1">
    <location>
        <begin position="358"/>
        <end position="370"/>
    </location>
</feature>
<feature type="region of interest" description="Disordered" evidence="1">
    <location>
        <begin position="568"/>
        <end position="587"/>
    </location>
</feature>
<feature type="compositionally biased region" description="Basic residues" evidence="1">
    <location>
        <begin position="482"/>
        <end position="494"/>
    </location>
</feature>